<dbReference type="InterPro" id="IPR037682">
    <property type="entry name" value="TonB_C"/>
</dbReference>
<dbReference type="PANTHER" id="PTHR33446">
    <property type="entry name" value="PROTEIN TONB-RELATED"/>
    <property type="match status" value="1"/>
</dbReference>
<dbReference type="Proteomes" id="UP000077927">
    <property type="component" value="Chromosome 1"/>
</dbReference>
<proteinExistence type="inferred from homology"/>
<organism evidence="14 16">
    <name type="scientific">Ralstonia insidiosa</name>
    <dbReference type="NCBI Taxonomy" id="190721"/>
    <lineage>
        <taxon>Bacteria</taxon>
        <taxon>Pseudomonadati</taxon>
        <taxon>Pseudomonadota</taxon>
        <taxon>Betaproteobacteria</taxon>
        <taxon>Burkholderiales</taxon>
        <taxon>Burkholderiaceae</taxon>
        <taxon>Ralstonia</taxon>
    </lineage>
</organism>
<name>A0A191ZTV4_9RALS</name>
<keyword evidence="7 10" id="KW-0653">Protein transport</keyword>
<gene>
    <name evidence="14" type="ORF">A9Y76_03110</name>
    <name evidence="13" type="ORF">ACS15_0686</name>
</gene>
<keyword evidence="6 10" id="KW-0812">Transmembrane</keyword>
<feature type="domain" description="TonB C-terminal" evidence="12">
    <location>
        <begin position="129"/>
        <end position="213"/>
    </location>
</feature>
<keyword evidence="5 10" id="KW-0997">Cell inner membrane</keyword>
<reference evidence="14" key="3">
    <citation type="submission" date="2016-06" db="EMBL/GenBank/DDBJ databases">
        <authorList>
            <person name="Kjaerup R.B."/>
            <person name="Dalgaard T.S."/>
            <person name="Juul-Madsen H.R."/>
        </authorList>
    </citation>
    <scope>NUCLEOTIDE SEQUENCE [LARGE SCALE GENOMIC DNA]</scope>
    <source>
        <strain evidence="14">ATCC 49129</strain>
    </source>
</reference>
<dbReference type="GO" id="GO:0030288">
    <property type="term" value="C:outer membrane-bounded periplasmic space"/>
    <property type="evidence" value="ECO:0007669"/>
    <property type="project" value="InterPro"/>
</dbReference>
<dbReference type="RefSeq" id="WP_031329914.1">
    <property type="nucleotide sequence ID" value="NZ_CP012605.1"/>
</dbReference>
<dbReference type="PRINTS" id="PR01374">
    <property type="entry name" value="TONBPROTEIN"/>
</dbReference>
<dbReference type="SUPFAM" id="SSF74653">
    <property type="entry name" value="TolA/TonB C-terminal domain"/>
    <property type="match status" value="1"/>
</dbReference>
<evidence type="ECO:0000256" key="9">
    <source>
        <dbReference type="ARBA" id="ARBA00023136"/>
    </source>
</evidence>
<feature type="compositionally biased region" description="Pro residues" evidence="11">
    <location>
        <begin position="108"/>
        <end position="118"/>
    </location>
</feature>
<protein>
    <recommendedName>
        <fullName evidence="10">Protein TonB</fullName>
    </recommendedName>
</protein>
<evidence type="ECO:0000256" key="2">
    <source>
        <dbReference type="ARBA" id="ARBA00006555"/>
    </source>
</evidence>
<dbReference type="PATRIC" id="fig|190721.6.peg.690"/>
<dbReference type="Pfam" id="PF03544">
    <property type="entry name" value="TonB_C"/>
    <property type="match status" value="1"/>
</dbReference>
<dbReference type="GO" id="GO:0098797">
    <property type="term" value="C:plasma membrane protein complex"/>
    <property type="evidence" value="ECO:0007669"/>
    <property type="project" value="TreeGrafter"/>
</dbReference>
<dbReference type="GeneID" id="61524999"/>
<dbReference type="GO" id="GO:0015031">
    <property type="term" value="P:protein transport"/>
    <property type="evidence" value="ECO:0007669"/>
    <property type="project" value="UniProtKB-UniRule"/>
</dbReference>
<evidence type="ECO:0000313" key="16">
    <source>
        <dbReference type="Proteomes" id="UP000078572"/>
    </source>
</evidence>
<evidence type="ECO:0000256" key="7">
    <source>
        <dbReference type="ARBA" id="ARBA00022927"/>
    </source>
</evidence>
<dbReference type="InterPro" id="IPR051045">
    <property type="entry name" value="TonB-dependent_transducer"/>
</dbReference>
<keyword evidence="4 10" id="KW-1003">Cell membrane</keyword>
<comment type="similarity">
    <text evidence="2 10">Belongs to the TonB family.</text>
</comment>
<evidence type="ECO:0000313" key="13">
    <source>
        <dbReference type="EMBL" id="ANH71668.1"/>
    </source>
</evidence>
<dbReference type="PROSITE" id="PS52015">
    <property type="entry name" value="TONB_CTD"/>
    <property type="match status" value="1"/>
</dbReference>
<keyword evidence="10" id="KW-0735">Signal-anchor</keyword>
<evidence type="ECO:0000313" key="15">
    <source>
        <dbReference type="Proteomes" id="UP000077927"/>
    </source>
</evidence>
<reference evidence="13 15" key="1">
    <citation type="submission" date="2015-09" db="EMBL/GenBank/DDBJ databases">
        <authorList>
            <person name="Xu Y."/>
            <person name="Nagy A."/>
            <person name="Liu N.T."/>
            <person name="Nou X."/>
        </authorList>
    </citation>
    <scope>NUCLEOTIDE SEQUENCE [LARGE SCALE GENOMIC DNA]</scope>
    <source>
        <strain evidence="13 15">FC1138</strain>
    </source>
</reference>
<dbReference type="STRING" id="190721.ACS15_0686"/>
<evidence type="ECO:0000256" key="3">
    <source>
        <dbReference type="ARBA" id="ARBA00022448"/>
    </source>
</evidence>
<feature type="region of interest" description="Disordered" evidence="11">
    <location>
        <begin position="52"/>
        <end position="118"/>
    </location>
</feature>
<evidence type="ECO:0000256" key="11">
    <source>
        <dbReference type="SAM" id="MobiDB-lite"/>
    </source>
</evidence>
<evidence type="ECO:0000256" key="4">
    <source>
        <dbReference type="ARBA" id="ARBA00022475"/>
    </source>
</evidence>
<evidence type="ECO:0000313" key="14">
    <source>
        <dbReference type="EMBL" id="ANJ71526.1"/>
    </source>
</evidence>
<dbReference type="KEGG" id="rin:ACS15_0686"/>
<evidence type="ECO:0000259" key="12">
    <source>
        <dbReference type="PROSITE" id="PS52015"/>
    </source>
</evidence>
<feature type="compositionally biased region" description="Polar residues" evidence="11">
    <location>
        <begin position="93"/>
        <end position="102"/>
    </location>
</feature>
<reference evidence="16" key="2">
    <citation type="submission" date="2016-06" db="EMBL/GenBank/DDBJ databases">
        <authorList>
            <person name="Xu Y."/>
            <person name="Nagy A."/>
            <person name="Yan X."/>
            <person name="Kim S.W."/>
            <person name="Haley B."/>
            <person name="Liu N.T."/>
            <person name="Nou X."/>
        </authorList>
    </citation>
    <scope>NUCLEOTIDE SEQUENCE [LARGE SCALE GENOMIC DNA]</scope>
    <source>
        <strain evidence="16">ATCC 49129</strain>
    </source>
</reference>
<dbReference type="EMBL" id="CP016022">
    <property type="protein sequence ID" value="ANJ71526.1"/>
    <property type="molecule type" value="Genomic_DNA"/>
</dbReference>
<evidence type="ECO:0000256" key="6">
    <source>
        <dbReference type="ARBA" id="ARBA00022692"/>
    </source>
</evidence>
<dbReference type="EMBL" id="CP012605">
    <property type="protein sequence ID" value="ANH71668.1"/>
    <property type="molecule type" value="Genomic_DNA"/>
</dbReference>
<dbReference type="Gene3D" id="3.30.1150.10">
    <property type="match status" value="1"/>
</dbReference>
<dbReference type="Proteomes" id="UP000078572">
    <property type="component" value="Chromosome 1"/>
</dbReference>
<comment type="function">
    <text evidence="10">Interacts with outer membrane receptor proteins that carry out high-affinity binding and energy dependent uptake into the periplasmic space of specific substrates. It could act to transduce energy from the cytoplasmic membrane to specific energy-requiring processes in the outer membrane, resulting in the release into the periplasm of ligands bound by these outer membrane proteins.</text>
</comment>
<dbReference type="GO" id="GO:0015891">
    <property type="term" value="P:siderophore transport"/>
    <property type="evidence" value="ECO:0007669"/>
    <property type="project" value="InterPro"/>
</dbReference>
<accession>A0A191ZTV4</accession>
<keyword evidence="16" id="KW-1185">Reference proteome</keyword>
<dbReference type="InterPro" id="IPR003538">
    <property type="entry name" value="TonB"/>
</dbReference>
<dbReference type="GO" id="GO:0055085">
    <property type="term" value="P:transmembrane transport"/>
    <property type="evidence" value="ECO:0007669"/>
    <property type="project" value="InterPro"/>
</dbReference>
<comment type="subcellular location">
    <subcellularLocation>
        <location evidence="1 10">Cell inner membrane</location>
        <topology evidence="1 10">Single-pass membrane protein</topology>
        <orientation evidence="1 10">Periplasmic side</orientation>
    </subcellularLocation>
</comment>
<dbReference type="PANTHER" id="PTHR33446:SF2">
    <property type="entry name" value="PROTEIN TONB"/>
    <property type="match status" value="1"/>
</dbReference>
<dbReference type="InterPro" id="IPR006260">
    <property type="entry name" value="TonB/TolA_C"/>
</dbReference>
<evidence type="ECO:0000256" key="5">
    <source>
        <dbReference type="ARBA" id="ARBA00022519"/>
    </source>
</evidence>
<sequence>MNYAQPKPHARRMAGIAFVIALHVVILYALLSGIATNVVKIITTPIETRLIEEVKPPPPPPPPPKKLVEPPPRPKHVAPPPFVPPPEVHTAIPPSQNTITAQSAAPTPSAPVAPPAPAAAPAPVAASVGVVCPNSTQVRAGIRYPREAIKDSLTGDVVVAFTVGTDGNVKDLRVTTSAAPVLDRAAENAVRQFHCIAQGQEVRVQVPFSFKLD</sequence>
<evidence type="ECO:0000256" key="1">
    <source>
        <dbReference type="ARBA" id="ARBA00004383"/>
    </source>
</evidence>
<dbReference type="NCBIfam" id="TIGR01352">
    <property type="entry name" value="tonB_Cterm"/>
    <property type="match status" value="1"/>
</dbReference>
<dbReference type="AlphaFoldDB" id="A0A191ZTV4"/>
<feature type="transmembrane region" description="Helical" evidence="10">
    <location>
        <begin position="12"/>
        <end position="31"/>
    </location>
</feature>
<feature type="compositionally biased region" description="Pro residues" evidence="11">
    <location>
        <begin position="56"/>
        <end position="87"/>
    </location>
</feature>
<evidence type="ECO:0000256" key="10">
    <source>
        <dbReference type="RuleBase" id="RU362123"/>
    </source>
</evidence>
<evidence type="ECO:0000256" key="8">
    <source>
        <dbReference type="ARBA" id="ARBA00022989"/>
    </source>
</evidence>
<keyword evidence="3 10" id="KW-0813">Transport</keyword>
<dbReference type="OrthoDB" id="1039448at2"/>
<keyword evidence="9 10" id="KW-0472">Membrane</keyword>
<dbReference type="GO" id="GO:0031992">
    <property type="term" value="F:energy transducer activity"/>
    <property type="evidence" value="ECO:0007669"/>
    <property type="project" value="InterPro"/>
</dbReference>
<keyword evidence="8 10" id="KW-1133">Transmembrane helix</keyword>